<dbReference type="Proteomes" id="UP000002071">
    <property type="component" value="Chromosome"/>
</dbReference>
<proteinExistence type="predicted"/>
<evidence type="ECO:0000313" key="2">
    <source>
        <dbReference type="EMBL" id="ACV10550.1"/>
    </source>
</evidence>
<accession>C7NRB3</accession>
<name>C7NRB3_HALUD</name>
<dbReference type="KEGG" id="hut:Huta_0363"/>
<evidence type="ECO:0000256" key="1">
    <source>
        <dbReference type="SAM" id="MobiDB-lite"/>
    </source>
</evidence>
<sequence length="162" mass="17428">MERRDFLRSIGSTAALVTGVSGVAAAESDRDSRRHHGPTDKPQWPYRTDFDVIGRSATDHEDDVELVDASPAKAVFQGSIAGRNSCVGAELVGVDRLDPDTVAFTVQETYRDGICAQVLTGVEYELSTSPLAGDFDTAVVVHEDATGTVTLRESFSLPVISW</sequence>
<feature type="region of interest" description="Disordered" evidence="1">
    <location>
        <begin position="25"/>
        <end position="46"/>
    </location>
</feature>
<dbReference type="HOGENOM" id="CLU_1631610_0_0_2"/>
<reference evidence="2 3" key="1">
    <citation type="journal article" date="2009" name="Stand. Genomic Sci.">
        <title>Complete genome sequence of Halorhabdus utahensis type strain (AX-2).</title>
        <authorList>
            <person name="Anderson I."/>
            <person name="Tindall B.J."/>
            <person name="Pomrenke H."/>
            <person name="Goker M."/>
            <person name="Lapidus A."/>
            <person name="Nolan M."/>
            <person name="Copeland A."/>
            <person name="Glavina Del Rio T."/>
            <person name="Chen F."/>
            <person name="Tice H."/>
            <person name="Cheng J.F."/>
            <person name="Lucas S."/>
            <person name="Chertkov O."/>
            <person name="Bruce D."/>
            <person name="Brettin T."/>
            <person name="Detter J.C."/>
            <person name="Han C."/>
            <person name="Goodwin L."/>
            <person name="Land M."/>
            <person name="Hauser L."/>
            <person name="Chang Y.J."/>
            <person name="Jeffries C.D."/>
            <person name="Pitluck S."/>
            <person name="Pati A."/>
            <person name="Mavromatis K."/>
            <person name="Ivanova N."/>
            <person name="Ovchinnikova G."/>
            <person name="Chen A."/>
            <person name="Palaniappan K."/>
            <person name="Chain P."/>
            <person name="Rohde M."/>
            <person name="Bristow J."/>
            <person name="Eisen J.A."/>
            <person name="Markowitz V."/>
            <person name="Hugenholtz P."/>
            <person name="Kyrpides N.C."/>
            <person name="Klenk H.P."/>
        </authorList>
    </citation>
    <scope>NUCLEOTIDE SEQUENCE [LARGE SCALE GENOMIC DNA]</scope>
    <source>
        <strain evidence="3">DSM 12940 / JCM 11049 / AX-2</strain>
    </source>
</reference>
<dbReference type="EMBL" id="CP001687">
    <property type="protein sequence ID" value="ACV10550.1"/>
    <property type="molecule type" value="Genomic_DNA"/>
</dbReference>
<organism evidence="2 3">
    <name type="scientific">Halorhabdus utahensis (strain DSM 12940 / JCM 11049 / AX-2)</name>
    <dbReference type="NCBI Taxonomy" id="519442"/>
    <lineage>
        <taxon>Archaea</taxon>
        <taxon>Methanobacteriati</taxon>
        <taxon>Methanobacteriota</taxon>
        <taxon>Stenosarchaea group</taxon>
        <taxon>Halobacteria</taxon>
        <taxon>Halobacteriales</taxon>
        <taxon>Haloarculaceae</taxon>
        <taxon>Halorhabdus</taxon>
    </lineage>
</organism>
<dbReference type="GeneID" id="8382627"/>
<evidence type="ECO:0000313" key="3">
    <source>
        <dbReference type="Proteomes" id="UP000002071"/>
    </source>
</evidence>
<dbReference type="RefSeq" id="WP_012795427.1">
    <property type="nucleotide sequence ID" value="NC_013158.1"/>
</dbReference>
<dbReference type="AlphaFoldDB" id="C7NRB3"/>
<keyword evidence="3" id="KW-1185">Reference proteome</keyword>
<gene>
    <name evidence="2" type="ordered locus">Huta_0363</name>
</gene>
<protein>
    <submittedName>
        <fullName evidence="2">Uncharacterized protein</fullName>
    </submittedName>
</protein>